<dbReference type="EMBL" id="JAUSUL010000003">
    <property type="protein sequence ID" value="MDQ0316615.1"/>
    <property type="molecule type" value="Genomic_DNA"/>
</dbReference>
<dbReference type="AlphaFoldDB" id="A0AAE3VRQ8"/>
<dbReference type="RefSeq" id="WP_306886498.1">
    <property type="nucleotide sequence ID" value="NZ_JAUSUL010000003.1"/>
</dbReference>
<keyword evidence="6 7" id="KW-0472">Membrane</keyword>
<sequence length="130" mass="14004">MATSNIFPSWLAPRVLSVVRLVAGLLFLQHGLQKLIGIPPTDHAPAMFSLFWFGGIIETVTGALIAIGLFTRPAAFVASGTMAVAYWMVHAPQGPFPANNGGDASILFCFLFFYLIFAGAGPWSADQRKF</sequence>
<dbReference type="InterPro" id="IPR032808">
    <property type="entry name" value="DoxX"/>
</dbReference>
<comment type="similarity">
    <text evidence="2">Belongs to the DoxX family.</text>
</comment>
<dbReference type="PANTHER" id="PTHR33452">
    <property type="entry name" value="OXIDOREDUCTASE CATD-RELATED"/>
    <property type="match status" value="1"/>
</dbReference>
<organism evidence="8 9">
    <name type="scientific">Amorphus orientalis</name>
    <dbReference type="NCBI Taxonomy" id="649198"/>
    <lineage>
        <taxon>Bacteria</taxon>
        <taxon>Pseudomonadati</taxon>
        <taxon>Pseudomonadota</taxon>
        <taxon>Alphaproteobacteria</taxon>
        <taxon>Hyphomicrobiales</taxon>
        <taxon>Amorphaceae</taxon>
        <taxon>Amorphus</taxon>
    </lineage>
</organism>
<keyword evidence="9" id="KW-1185">Reference proteome</keyword>
<comment type="caution">
    <text evidence="8">The sequence shown here is derived from an EMBL/GenBank/DDBJ whole genome shotgun (WGS) entry which is preliminary data.</text>
</comment>
<name>A0AAE3VRQ8_9HYPH</name>
<keyword evidence="4 7" id="KW-0812">Transmembrane</keyword>
<dbReference type="Proteomes" id="UP001229244">
    <property type="component" value="Unassembled WGS sequence"/>
</dbReference>
<evidence type="ECO:0000256" key="4">
    <source>
        <dbReference type="ARBA" id="ARBA00022692"/>
    </source>
</evidence>
<accession>A0AAE3VRQ8</accession>
<evidence type="ECO:0000256" key="2">
    <source>
        <dbReference type="ARBA" id="ARBA00006679"/>
    </source>
</evidence>
<proteinExistence type="inferred from homology"/>
<evidence type="ECO:0000256" key="7">
    <source>
        <dbReference type="SAM" id="Phobius"/>
    </source>
</evidence>
<keyword evidence="3" id="KW-1003">Cell membrane</keyword>
<dbReference type="Pfam" id="PF07681">
    <property type="entry name" value="DoxX"/>
    <property type="match status" value="1"/>
</dbReference>
<dbReference type="PANTHER" id="PTHR33452:SF4">
    <property type="entry name" value="BLL4328 PROTEIN"/>
    <property type="match status" value="1"/>
</dbReference>
<gene>
    <name evidence="8" type="ORF">J2S73_003091</name>
</gene>
<reference evidence="8" key="1">
    <citation type="submission" date="2023-07" db="EMBL/GenBank/DDBJ databases">
        <title>Genomic Encyclopedia of Type Strains, Phase IV (KMG-IV): sequencing the most valuable type-strain genomes for metagenomic binning, comparative biology and taxonomic classification.</title>
        <authorList>
            <person name="Goeker M."/>
        </authorList>
    </citation>
    <scope>NUCLEOTIDE SEQUENCE</scope>
    <source>
        <strain evidence="8">DSM 21202</strain>
    </source>
</reference>
<keyword evidence="5 7" id="KW-1133">Transmembrane helix</keyword>
<evidence type="ECO:0000256" key="1">
    <source>
        <dbReference type="ARBA" id="ARBA00004651"/>
    </source>
</evidence>
<feature type="transmembrane region" description="Helical" evidence="7">
    <location>
        <begin position="44"/>
        <end position="67"/>
    </location>
</feature>
<dbReference type="InterPro" id="IPR051907">
    <property type="entry name" value="DoxX-like_oxidoreductase"/>
</dbReference>
<evidence type="ECO:0000256" key="3">
    <source>
        <dbReference type="ARBA" id="ARBA00022475"/>
    </source>
</evidence>
<feature type="transmembrane region" description="Helical" evidence="7">
    <location>
        <begin position="74"/>
        <end position="92"/>
    </location>
</feature>
<feature type="transmembrane region" description="Helical" evidence="7">
    <location>
        <begin position="104"/>
        <end position="125"/>
    </location>
</feature>
<comment type="subcellular location">
    <subcellularLocation>
        <location evidence="1">Cell membrane</location>
        <topology evidence="1">Multi-pass membrane protein</topology>
    </subcellularLocation>
</comment>
<evidence type="ECO:0000313" key="9">
    <source>
        <dbReference type="Proteomes" id="UP001229244"/>
    </source>
</evidence>
<evidence type="ECO:0000313" key="8">
    <source>
        <dbReference type="EMBL" id="MDQ0316615.1"/>
    </source>
</evidence>
<evidence type="ECO:0000256" key="5">
    <source>
        <dbReference type="ARBA" id="ARBA00022989"/>
    </source>
</evidence>
<protein>
    <submittedName>
        <fullName evidence="8">Oxidoreductase</fullName>
    </submittedName>
</protein>
<evidence type="ECO:0000256" key="6">
    <source>
        <dbReference type="ARBA" id="ARBA00023136"/>
    </source>
</evidence>
<dbReference type="GO" id="GO:0005886">
    <property type="term" value="C:plasma membrane"/>
    <property type="evidence" value="ECO:0007669"/>
    <property type="project" value="UniProtKB-SubCell"/>
</dbReference>